<proteinExistence type="predicted"/>
<feature type="transmembrane region" description="Helical" evidence="1">
    <location>
        <begin position="358"/>
        <end position="379"/>
    </location>
</feature>
<dbReference type="AlphaFoldDB" id="A0A2N9G5L3"/>
<feature type="transmembrane region" description="Helical" evidence="1">
    <location>
        <begin position="238"/>
        <end position="261"/>
    </location>
</feature>
<sequence length="405" mass="43871">MVVADTMVNEISDTPIVMEEEVATKVVEEIAAEAASDVVLKLQQKFLMISQQKLLKIDHVIVAIKTEAVAAETAYGVAAEATNDVEFNESESFDGSNSSEFALKSHDFAIDYEAFFPHSKLSFGLLVVVACLVGALAGSSNEFAVEDEGNFDAVAAAESATATIQPPFASLERLCVQISAVPAEILDFFGEFDRVNVSQYRPQHFWVFGGGEIDFYGYSVPCDGVQFLEAMWKKYGNFISHFKLGIFVGGAMLTLLCCVLAQMRNTNFDDVTEAKRWKSVVLLETYLAKGIAAGITAEAAYRVVVEAADDVVAKVVDVVILEIIENASNLREIPAMGNSPQDKDCDLGRCKTADFYELLLALIGVHYSFIVASANIVMIGKECMNVVGTAKLIVDAIAEPSTTDL</sequence>
<reference evidence="2" key="1">
    <citation type="submission" date="2018-02" db="EMBL/GenBank/DDBJ databases">
        <authorList>
            <person name="Cohen D.B."/>
            <person name="Kent A.D."/>
        </authorList>
    </citation>
    <scope>NUCLEOTIDE SEQUENCE</scope>
</reference>
<evidence type="ECO:0000313" key="2">
    <source>
        <dbReference type="EMBL" id="SPC94862.1"/>
    </source>
</evidence>
<accession>A0A2N9G5L3</accession>
<keyword evidence="1" id="KW-0812">Transmembrane</keyword>
<protein>
    <submittedName>
        <fullName evidence="2">Uncharacterized protein</fullName>
    </submittedName>
</protein>
<keyword evidence="1" id="KW-1133">Transmembrane helix</keyword>
<name>A0A2N9G5L3_FAGSY</name>
<keyword evidence="1" id="KW-0472">Membrane</keyword>
<dbReference type="EMBL" id="OIVN01001518">
    <property type="protein sequence ID" value="SPC94862.1"/>
    <property type="molecule type" value="Genomic_DNA"/>
</dbReference>
<gene>
    <name evidence="2" type="ORF">FSB_LOCUS22744</name>
</gene>
<organism evidence="2">
    <name type="scientific">Fagus sylvatica</name>
    <name type="common">Beechnut</name>
    <dbReference type="NCBI Taxonomy" id="28930"/>
    <lineage>
        <taxon>Eukaryota</taxon>
        <taxon>Viridiplantae</taxon>
        <taxon>Streptophyta</taxon>
        <taxon>Embryophyta</taxon>
        <taxon>Tracheophyta</taxon>
        <taxon>Spermatophyta</taxon>
        <taxon>Magnoliopsida</taxon>
        <taxon>eudicotyledons</taxon>
        <taxon>Gunneridae</taxon>
        <taxon>Pentapetalae</taxon>
        <taxon>rosids</taxon>
        <taxon>fabids</taxon>
        <taxon>Fagales</taxon>
        <taxon>Fagaceae</taxon>
        <taxon>Fagus</taxon>
    </lineage>
</organism>
<evidence type="ECO:0000256" key="1">
    <source>
        <dbReference type="SAM" id="Phobius"/>
    </source>
</evidence>